<sequence>MTTSWSVNRLGDMTGTRIIVTGATNGVGLATAAALARAGAQVILAVRNLELGAQRAAEMGGDTEVVKLDLADQASVRAFPGLFDGDVDILINNAGLVAQHRSDTVDGFEMTLGTNFLGPFALTNLLFERVRSKIVNVGSDAHKQASIAFDDPHLRVHKWSSFPAYARSKLAVMLWGLELDRRLREAGSPVSSYLTHPGWVSSNLTNISEAPLMAVVNKVATAAANRIGNDIEAGAAPTLYCLTEPIPPGSYVGINGRFGFKGGPTLSGRTPNACDYDDARRLWEFAEKETGTSLPG</sequence>
<protein>
    <submittedName>
        <fullName evidence="1">SDR family NAD(P)-dependent oxidoreductase</fullName>
    </submittedName>
</protein>
<reference evidence="1 2" key="1">
    <citation type="journal article" date="2021" name="Chemosphere">
        <title>Bioballs carrying a syntrophic Rhodococcus and Mycolicibacterium consortium for simultaneous sorption and biodegradation of fuel oil in contaminated freshwater.</title>
        <authorList>
            <person name="Naloka K."/>
            <person name="Polrit D."/>
            <person name="Muangchinda C."/>
            <person name="Thoetkiattikul H."/>
            <person name="Pinyakong O."/>
        </authorList>
    </citation>
    <scope>NUCLEOTIDE SEQUENCE [LARGE SCALE GENOMIC DNA]</scope>
    <source>
        <strain evidence="1 2">J101</strain>
    </source>
</reference>
<gene>
    <name evidence="1" type="ORF">OHX15_05530</name>
</gene>
<keyword evidence="2" id="KW-1185">Reference proteome</keyword>
<dbReference type="Proteomes" id="UP001289645">
    <property type="component" value="Unassembled WGS sequence"/>
</dbReference>
<organism evidence="1 2">
    <name type="scientific">Mycolicibacterium parafortuitum</name>
    <name type="common">Mycobacterium parafortuitum</name>
    <dbReference type="NCBI Taxonomy" id="39692"/>
    <lineage>
        <taxon>Bacteria</taxon>
        <taxon>Bacillati</taxon>
        <taxon>Actinomycetota</taxon>
        <taxon>Actinomycetes</taxon>
        <taxon>Mycobacteriales</taxon>
        <taxon>Mycobacteriaceae</taxon>
        <taxon>Mycolicibacterium</taxon>
    </lineage>
</organism>
<accession>A0ACC6MD10</accession>
<name>A0ACC6MD10_MYCPF</name>
<evidence type="ECO:0000313" key="2">
    <source>
        <dbReference type="Proteomes" id="UP001289645"/>
    </source>
</evidence>
<dbReference type="EMBL" id="JAOXLN010000003">
    <property type="protein sequence ID" value="MDZ5084844.1"/>
    <property type="molecule type" value="Genomic_DNA"/>
</dbReference>
<proteinExistence type="predicted"/>
<evidence type="ECO:0000313" key="1">
    <source>
        <dbReference type="EMBL" id="MDZ5084844.1"/>
    </source>
</evidence>
<comment type="caution">
    <text evidence="1">The sequence shown here is derived from an EMBL/GenBank/DDBJ whole genome shotgun (WGS) entry which is preliminary data.</text>
</comment>